<dbReference type="Proteomes" id="UP000442334">
    <property type="component" value="Unassembled WGS sequence"/>
</dbReference>
<reference evidence="1 2" key="1">
    <citation type="journal article" date="2019" name="Nat. Med.">
        <title>A library of human gut bacterial isolates paired with longitudinal multiomics data enables mechanistic microbiome research.</title>
        <authorList>
            <person name="Poyet M."/>
            <person name="Groussin M."/>
            <person name="Gibbons S.M."/>
            <person name="Avila-Pacheco J."/>
            <person name="Jiang X."/>
            <person name="Kearney S.M."/>
            <person name="Perrotta A.R."/>
            <person name="Berdy B."/>
            <person name="Zhao S."/>
            <person name="Lieberman T.D."/>
            <person name="Swanson P.K."/>
            <person name="Smith M."/>
            <person name="Roesemann S."/>
            <person name="Alexander J.E."/>
            <person name="Rich S.A."/>
            <person name="Livny J."/>
            <person name="Vlamakis H."/>
            <person name="Clish C."/>
            <person name="Bullock K."/>
            <person name="Deik A."/>
            <person name="Scott J."/>
            <person name="Pierce K.A."/>
            <person name="Xavier R.J."/>
            <person name="Alm E.J."/>
        </authorList>
    </citation>
    <scope>NUCLEOTIDE SEQUENCE [LARGE SCALE GENOMIC DNA]</scope>
    <source>
        <strain evidence="1 2">BIOML-A21</strain>
    </source>
</reference>
<evidence type="ECO:0000313" key="1">
    <source>
        <dbReference type="EMBL" id="KAB4184819.1"/>
    </source>
</evidence>
<dbReference type="RefSeq" id="WP_151858608.1">
    <property type="nucleotide sequence ID" value="NZ_WCTZ01000014.1"/>
</dbReference>
<name>A0A7J5H5Q1_BACUN</name>
<accession>A0A7J5H5Q1</accession>
<dbReference type="InterPro" id="IPR053842">
    <property type="entry name" value="NikA-like"/>
</dbReference>
<sequence length="128" mass="14793">MKEQRNKYIKVRMTPEEIRAFKEKAAEYKTVSHYVRKALEEYSNVSVRRQLELMQELGSFYSRYQSELSHIGGNLNQSVKRANELAVAGLLPPSYIREVLLPVIRDTQNIVNGIKRGLDILTQRTGKP</sequence>
<dbReference type="AlphaFoldDB" id="A0A7J5H5Q1"/>
<gene>
    <name evidence="1" type="ORF">GAQ34_12375</name>
</gene>
<protein>
    <recommendedName>
        <fullName evidence="3">Plasmid mobilization relaxosome protein MobC</fullName>
    </recommendedName>
</protein>
<organism evidence="1 2">
    <name type="scientific">Bacteroides uniformis</name>
    <dbReference type="NCBI Taxonomy" id="820"/>
    <lineage>
        <taxon>Bacteria</taxon>
        <taxon>Pseudomonadati</taxon>
        <taxon>Bacteroidota</taxon>
        <taxon>Bacteroidia</taxon>
        <taxon>Bacteroidales</taxon>
        <taxon>Bacteroidaceae</taxon>
        <taxon>Bacteroides</taxon>
    </lineage>
</organism>
<dbReference type="EMBL" id="WCUA01000012">
    <property type="protein sequence ID" value="KAB4184819.1"/>
    <property type="molecule type" value="Genomic_DNA"/>
</dbReference>
<comment type="caution">
    <text evidence="1">The sequence shown here is derived from an EMBL/GenBank/DDBJ whole genome shotgun (WGS) entry which is preliminary data.</text>
</comment>
<evidence type="ECO:0008006" key="3">
    <source>
        <dbReference type="Google" id="ProtNLM"/>
    </source>
</evidence>
<proteinExistence type="predicted"/>
<evidence type="ECO:0000313" key="2">
    <source>
        <dbReference type="Proteomes" id="UP000442334"/>
    </source>
</evidence>
<dbReference type="Pfam" id="PF21983">
    <property type="entry name" value="NikA-like"/>
    <property type="match status" value="1"/>
</dbReference>